<dbReference type="SMART" id="SM00926">
    <property type="entry name" value="Molybdop_Fe4S4"/>
    <property type="match status" value="1"/>
</dbReference>
<dbReference type="EMBL" id="JBHUJC010000010">
    <property type="protein sequence ID" value="MFD2275542.1"/>
    <property type="molecule type" value="Genomic_DNA"/>
</dbReference>
<comment type="cofactor">
    <cofactor evidence="1">
        <name>Mo-bis(molybdopterin guanine dinucleotide)</name>
        <dbReference type="ChEBI" id="CHEBI:60539"/>
    </cofactor>
</comment>
<evidence type="ECO:0000313" key="12">
    <source>
        <dbReference type="EMBL" id="MFD2275542.1"/>
    </source>
</evidence>
<dbReference type="CDD" id="cd02791">
    <property type="entry name" value="MopB_CT_Nitrate-R-NapA-like"/>
    <property type="match status" value="1"/>
</dbReference>
<dbReference type="Proteomes" id="UP001597297">
    <property type="component" value="Unassembled WGS sequence"/>
</dbReference>
<dbReference type="Gene3D" id="3.40.50.740">
    <property type="match status" value="1"/>
</dbReference>
<dbReference type="Gene3D" id="3.40.228.10">
    <property type="entry name" value="Dimethylsulfoxide Reductase, domain 2"/>
    <property type="match status" value="1"/>
</dbReference>
<dbReference type="InterPro" id="IPR006963">
    <property type="entry name" value="Mopterin_OxRdtase_4Fe-4S_dom"/>
</dbReference>
<dbReference type="Pfam" id="PF04879">
    <property type="entry name" value="Molybdop_Fe4S4"/>
    <property type="match status" value="1"/>
</dbReference>
<sequence length="739" mass="82340">MLTLPKQLQKVVPPIRQWEGPKTAELLRSPGKFGLGQVPANLVPDSTTNVVCGFCSTGCGLNVHLKDGQAVSLTPSTQYPVNMGMACPKGWEALTPLEASDRATTPMIRRKRGGDLEAVDWDEAMIQFCEKLKMVQEAHGPESVAFLSTGQIVTEEMAFLGALTKFGMGILHGDGNTRQCMATAVAAYKQSFGFDAPPYTYQDFEESDTIVLVGSNLCIAHPIMWQRIERNQHNPEIIVIDPRKTETAVAATQHYPIAPKSDLVFFYGLANVLISKGWVDDSYIAEHTNDFDAFREHISKFTPEMVSKESGISEEQLLHLAKTIHQGKRVSFWWTMGVNQGHEGTRTAQALINLALMTGNIGRPGTGANSITGQCNAMGSRLFSNTTNLLGGHDFANPQHRQKVADILEIDESCIPTQASWAYDQIIDGIFEGKIKALWVIATNGAHSWIHQDRFKQAMEKLDFLVVQDMYSMTETVAHADLLLPAAAWAEKDGVFINSERRIGPVKKVAIAPGQALSDFNIFRLVARYWGCDDMFRRWTNPENAFKLMASLSEGQPCDFSGINDYRMIDDCGGIQWPCPPDEVEGLENDNERRLFSDGKFFHPDQKAKFLFSEPTPVAEPTDDEFPFVLLTGRGSSAQWHTETRTKKSEVLRKLHPAEIYVEINPKDAQRLKIEPNSKIVVKSRRAEVEVTASVTPSVYPGQLFMPMHYAKMNKLTMGSFDPYSRQPSYKFCAVNVCL</sequence>
<evidence type="ECO:0000256" key="10">
    <source>
        <dbReference type="ARBA" id="ARBA00023063"/>
    </source>
</evidence>
<dbReference type="InterPro" id="IPR041957">
    <property type="entry name" value="CT_Nitrate-R-NapA-like"/>
</dbReference>
<reference evidence="13" key="1">
    <citation type="journal article" date="2019" name="Int. J. Syst. Evol. Microbiol.">
        <title>The Global Catalogue of Microorganisms (GCM) 10K type strain sequencing project: providing services to taxonomists for standard genome sequencing and annotation.</title>
        <authorList>
            <consortium name="The Broad Institute Genomics Platform"/>
            <consortium name="The Broad Institute Genome Sequencing Center for Infectious Disease"/>
            <person name="Wu L."/>
            <person name="Ma J."/>
        </authorList>
    </citation>
    <scope>NUCLEOTIDE SEQUENCE [LARGE SCALE GENOMIC DNA]</scope>
    <source>
        <strain evidence="13">JCM 16545</strain>
    </source>
</reference>
<evidence type="ECO:0000256" key="1">
    <source>
        <dbReference type="ARBA" id="ARBA00001942"/>
    </source>
</evidence>
<keyword evidence="5" id="KW-0500">Molybdenum</keyword>
<dbReference type="Gene3D" id="2.20.25.90">
    <property type="entry name" value="ADC-like domains"/>
    <property type="match status" value="1"/>
</dbReference>
<protein>
    <submittedName>
        <fullName evidence="12">Molybdopterin oxidoreductase family protein</fullName>
    </submittedName>
</protein>
<name>A0ABW5DZS0_9BACT</name>
<dbReference type="InterPro" id="IPR009010">
    <property type="entry name" value="Asp_de-COase-like_dom_sf"/>
</dbReference>
<keyword evidence="8" id="KW-0408">Iron</keyword>
<evidence type="ECO:0000256" key="2">
    <source>
        <dbReference type="ARBA" id="ARBA00001966"/>
    </source>
</evidence>
<dbReference type="Pfam" id="PF00384">
    <property type="entry name" value="Molybdopterin"/>
    <property type="match status" value="1"/>
</dbReference>
<keyword evidence="9" id="KW-0411">Iron-sulfur</keyword>
<dbReference type="Gene3D" id="2.40.40.20">
    <property type="match status" value="1"/>
</dbReference>
<dbReference type="PANTHER" id="PTHR43105">
    <property type="entry name" value="RESPIRATORY NITRATE REDUCTASE"/>
    <property type="match status" value="1"/>
</dbReference>
<dbReference type="InterPro" id="IPR050123">
    <property type="entry name" value="Prok_molybdopt-oxidoreductase"/>
</dbReference>
<evidence type="ECO:0000256" key="3">
    <source>
        <dbReference type="ARBA" id="ARBA00008747"/>
    </source>
</evidence>
<dbReference type="SUPFAM" id="SSF50692">
    <property type="entry name" value="ADC-like"/>
    <property type="match status" value="1"/>
</dbReference>
<dbReference type="PIRSF" id="PIRSF000144">
    <property type="entry name" value="CbbBc"/>
    <property type="match status" value="1"/>
</dbReference>
<keyword evidence="6" id="KW-0479">Metal-binding</keyword>
<keyword evidence="7" id="KW-0560">Oxidoreductase</keyword>
<dbReference type="Pfam" id="PF01568">
    <property type="entry name" value="Molydop_binding"/>
    <property type="match status" value="1"/>
</dbReference>
<keyword evidence="4" id="KW-0004">4Fe-4S</keyword>
<dbReference type="InterPro" id="IPR006657">
    <property type="entry name" value="MoPterin_dinucl-bd_dom"/>
</dbReference>
<dbReference type="RefSeq" id="WP_377092773.1">
    <property type="nucleotide sequence ID" value="NZ_JBHSJM010000001.1"/>
</dbReference>
<organism evidence="12 13">
    <name type="scientific">Rubritalea spongiae</name>
    <dbReference type="NCBI Taxonomy" id="430797"/>
    <lineage>
        <taxon>Bacteria</taxon>
        <taxon>Pseudomonadati</taxon>
        <taxon>Verrucomicrobiota</taxon>
        <taxon>Verrucomicrobiia</taxon>
        <taxon>Verrucomicrobiales</taxon>
        <taxon>Rubritaleaceae</taxon>
        <taxon>Rubritalea</taxon>
    </lineage>
</organism>
<keyword evidence="10" id="KW-0534">Nitrate assimilation</keyword>
<feature type="domain" description="4Fe-4S Mo/W bis-MGD-type" evidence="11">
    <location>
        <begin position="45"/>
        <end position="101"/>
    </location>
</feature>
<dbReference type="SUPFAM" id="SSF53706">
    <property type="entry name" value="Formate dehydrogenase/DMSO reductase, domains 1-3"/>
    <property type="match status" value="1"/>
</dbReference>
<dbReference type="PROSITE" id="PS51669">
    <property type="entry name" value="4FE4S_MOW_BIS_MGD"/>
    <property type="match status" value="1"/>
</dbReference>
<accession>A0ABW5DZS0</accession>
<evidence type="ECO:0000256" key="5">
    <source>
        <dbReference type="ARBA" id="ARBA00022505"/>
    </source>
</evidence>
<proteinExistence type="inferred from homology"/>
<evidence type="ECO:0000256" key="8">
    <source>
        <dbReference type="ARBA" id="ARBA00023004"/>
    </source>
</evidence>
<dbReference type="CDD" id="cd02754">
    <property type="entry name" value="MopB_Nitrate-R-NapA-like"/>
    <property type="match status" value="1"/>
</dbReference>
<evidence type="ECO:0000259" key="11">
    <source>
        <dbReference type="PROSITE" id="PS51669"/>
    </source>
</evidence>
<comment type="similarity">
    <text evidence="3">Belongs to the prokaryotic molybdopterin-containing oxidoreductase family. NasA/NapA/NarB subfamily.</text>
</comment>
<comment type="caution">
    <text evidence="12">The sequence shown here is derived from an EMBL/GenBank/DDBJ whole genome shotgun (WGS) entry which is preliminary data.</text>
</comment>
<evidence type="ECO:0000313" key="13">
    <source>
        <dbReference type="Proteomes" id="UP001597297"/>
    </source>
</evidence>
<evidence type="ECO:0000256" key="7">
    <source>
        <dbReference type="ARBA" id="ARBA00023002"/>
    </source>
</evidence>
<evidence type="ECO:0000256" key="4">
    <source>
        <dbReference type="ARBA" id="ARBA00022485"/>
    </source>
</evidence>
<evidence type="ECO:0000256" key="6">
    <source>
        <dbReference type="ARBA" id="ARBA00022723"/>
    </source>
</evidence>
<evidence type="ECO:0000256" key="9">
    <source>
        <dbReference type="ARBA" id="ARBA00023014"/>
    </source>
</evidence>
<dbReference type="InterPro" id="IPR006656">
    <property type="entry name" value="Mopterin_OxRdtase"/>
</dbReference>
<comment type="cofactor">
    <cofactor evidence="2">
        <name>[4Fe-4S] cluster</name>
        <dbReference type="ChEBI" id="CHEBI:49883"/>
    </cofactor>
</comment>
<gene>
    <name evidence="12" type="ORF">ACFSQZ_03580</name>
</gene>
<dbReference type="PANTHER" id="PTHR43105:SF10">
    <property type="entry name" value="NADH-QUINONE OXIDOREDUCTASE SUBUNIT G"/>
    <property type="match status" value="1"/>
</dbReference>
<keyword evidence="13" id="KW-1185">Reference proteome</keyword>